<reference evidence="7 8" key="2">
    <citation type="journal article" date="2010" name="Stand. Genomic Sci.">
        <title>Complete genome sequence of Desulfohalobium retbaense type strain (HR(100)).</title>
        <authorList>
            <person name="Spring S."/>
            <person name="Nolan M."/>
            <person name="Lapidus A."/>
            <person name="Glavina Del Rio T."/>
            <person name="Copeland A."/>
            <person name="Tice H."/>
            <person name="Cheng J.F."/>
            <person name="Lucas S."/>
            <person name="Land M."/>
            <person name="Chen F."/>
            <person name="Bruce D."/>
            <person name="Goodwin L."/>
            <person name="Pitluck S."/>
            <person name="Ivanova N."/>
            <person name="Mavromatis K."/>
            <person name="Mikhailova N."/>
            <person name="Pati A."/>
            <person name="Chen A."/>
            <person name="Palaniappan K."/>
            <person name="Hauser L."/>
            <person name="Chang Y.J."/>
            <person name="Jeffries C.D."/>
            <person name="Munk C."/>
            <person name="Kiss H."/>
            <person name="Chain P."/>
            <person name="Han C."/>
            <person name="Brettin T."/>
            <person name="Detter J.C."/>
            <person name="Schuler E."/>
            <person name="Goker M."/>
            <person name="Rohde M."/>
            <person name="Bristow J."/>
            <person name="Eisen J.A."/>
            <person name="Markowitz V."/>
            <person name="Hugenholtz P."/>
            <person name="Kyrpides N.C."/>
            <person name="Klenk H.P."/>
        </authorList>
    </citation>
    <scope>NUCLEOTIDE SEQUENCE [LARGE SCALE GENOMIC DNA]</scope>
    <source>
        <strain evidence="7 8">DSM 5692</strain>
    </source>
</reference>
<keyword evidence="5 6" id="KW-0949">S-adenosyl-L-methionine</keyword>
<dbReference type="HOGENOM" id="CLU_065341_2_3_7"/>
<evidence type="ECO:0000256" key="3">
    <source>
        <dbReference type="ARBA" id="ARBA00022603"/>
    </source>
</evidence>
<protein>
    <recommendedName>
        <fullName evidence="6">Ribosomal RNA small subunit methyltransferase G</fullName>
        <ecNumber evidence="6">2.1.1.-</ecNumber>
    </recommendedName>
    <alternativeName>
        <fullName evidence="6">16S rRNA 7-methylguanosine methyltransferase</fullName>
        <shortName evidence="6">16S rRNA m7G methyltransferase</shortName>
    </alternativeName>
</protein>
<comment type="function">
    <text evidence="6">Specifically methylates the N7 position of a guanine in 16S rRNA.</text>
</comment>
<evidence type="ECO:0000313" key="8">
    <source>
        <dbReference type="Proteomes" id="UP000001052"/>
    </source>
</evidence>
<feature type="binding site" evidence="6">
    <location>
        <begin position="138"/>
        <end position="139"/>
    </location>
    <ligand>
        <name>S-adenosyl-L-methionine</name>
        <dbReference type="ChEBI" id="CHEBI:59789"/>
    </ligand>
</feature>
<evidence type="ECO:0000256" key="5">
    <source>
        <dbReference type="ARBA" id="ARBA00022691"/>
    </source>
</evidence>
<dbReference type="KEGG" id="drt:Dret_1318"/>
<keyword evidence="1 6" id="KW-0963">Cytoplasm</keyword>
<dbReference type="AlphaFoldDB" id="C8X2F9"/>
<dbReference type="GO" id="GO:0070043">
    <property type="term" value="F:rRNA (guanine-N7-)-methyltransferase activity"/>
    <property type="evidence" value="ECO:0007669"/>
    <property type="project" value="UniProtKB-UniRule"/>
</dbReference>
<dbReference type="NCBIfam" id="TIGR00138">
    <property type="entry name" value="rsmG_gidB"/>
    <property type="match status" value="1"/>
</dbReference>
<dbReference type="Gene3D" id="3.40.50.150">
    <property type="entry name" value="Vaccinia Virus protein VP39"/>
    <property type="match status" value="1"/>
</dbReference>
<dbReference type="Proteomes" id="UP000001052">
    <property type="component" value="Chromosome"/>
</dbReference>
<evidence type="ECO:0000256" key="1">
    <source>
        <dbReference type="ARBA" id="ARBA00022490"/>
    </source>
</evidence>
<dbReference type="PIRSF" id="PIRSF003078">
    <property type="entry name" value="GidB"/>
    <property type="match status" value="1"/>
</dbReference>
<feature type="binding site" evidence="6">
    <location>
        <position position="154"/>
    </location>
    <ligand>
        <name>S-adenosyl-L-methionine</name>
        <dbReference type="ChEBI" id="CHEBI:59789"/>
    </ligand>
</feature>
<reference evidence="8" key="1">
    <citation type="submission" date="2009-09" db="EMBL/GenBank/DDBJ databases">
        <title>The complete chromosome of Desulfohalobium retbaense DSM 5692.</title>
        <authorList>
            <consortium name="US DOE Joint Genome Institute (JGI-PGF)"/>
            <person name="Lucas S."/>
            <person name="Copeland A."/>
            <person name="Lapidus A."/>
            <person name="Glavina del Rio T."/>
            <person name="Dalin E."/>
            <person name="Tice H."/>
            <person name="Bruce D."/>
            <person name="Goodwin L."/>
            <person name="Pitluck S."/>
            <person name="Kyrpides N."/>
            <person name="Mavromatis K."/>
            <person name="Ivanova N."/>
            <person name="Mikhailova N."/>
            <person name="Munk A.C."/>
            <person name="Brettin T."/>
            <person name="Detter J.C."/>
            <person name="Han C."/>
            <person name="Tapia R."/>
            <person name="Larimer F."/>
            <person name="Land M."/>
            <person name="Hauser L."/>
            <person name="Markowitz V."/>
            <person name="Cheng J.-F."/>
            <person name="Hugenholtz P."/>
            <person name="Woyke T."/>
            <person name="Wu D."/>
            <person name="Spring S."/>
            <person name="Klenk H.-P."/>
            <person name="Eisen J.A."/>
        </authorList>
    </citation>
    <scope>NUCLEOTIDE SEQUENCE [LARGE SCALE GENOMIC DNA]</scope>
    <source>
        <strain evidence="8">DSM 5692</strain>
    </source>
</reference>
<dbReference type="CDD" id="cd02440">
    <property type="entry name" value="AdoMet_MTases"/>
    <property type="match status" value="1"/>
</dbReference>
<dbReference type="SUPFAM" id="SSF53335">
    <property type="entry name" value="S-adenosyl-L-methionine-dependent methyltransferases"/>
    <property type="match status" value="1"/>
</dbReference>
<dbReference type="GO" id="GO:0005829">
    <property type="term" value="C:cytosol"/>
    <property type="evidence" value="ECO:0007669"/>
    <property type="project" value="TreeGrafter"/>
</dbReference>
<dbReference type="EMBL" id="CP001734">
    <property type="protein sequence ID" value="ACV68606.1"/>
    <property type="molecule type" value="Genomic_DNA"/>
</dbReference>
<evidence type="ECO:0000256" key="6">
    <source>
        <dbReference type="HAMAP-Rule" id="MF_00074"/>
    </source>
</evidence>
<comment type="caution">
    <text evidence="6">Lacks conserved residue(s) required for the propagation of feature annotation.</text>
</comment>
<comment type="subcellular location">
    <subcellularLocation>
        <location evidence="6">Cytoplasm</location>
    </subcellularLocation>
</comment>
<sequence length="219" mass="24944">MTAHTPPPDPPAVQAMVRESGYEISEVQAELLAVYLRLLEQWNTRINLVGPRKWPQMLSQLVADSWHLAALLQELQWPHQCQSLDLGAGAGLPGIPLRLFWTHGRYTLVEIRQKRVAFLHNALAQMELPGTAIHHGRAEELPETLLPAHLVLSRAFMPWHQLLPLAGSLLDKTGRLIILSNTPARQEMFAERARLVQVRPYQIGDQTRYFWVLDRLARV</sequence>
<keyword evidence="2 6" id="KW-0698">rRNA processing</keyword>
<organism evidence="7 8">
    <name type="scientific">Desulfohalobium retbaense (strain ATCC 49708 / DSM 5692 / JCM 16813 / HR100)</name>
    <dbReference type="NCBI Taxonomy" id="485915"/>
    <lineage>
        <taxon>Bacteria</taxon>
        <taxon>Pseudomonadati</taxon>
        <taxon>Thermodesulfobacteriota</taxon>
        <taxon>Desulfovibrionia</taxon>
        <taxon>Desulfovibrionales</taxon>
        <taxon>Desulfohalobiaceae</taxon>
        <taxon>Desulfohalobium</taxon>
    </lineage>
</organism>
<dbReference type="HAMAP" id="MF_00074">
    <property type="entry name" value="16SrRNA_methyltr_G"/>
    <property type="match status" value="1"/>
</dbReference>
<accession>C8X2F9</accession>
<dbReference type="PANTHER" id="PTHR31760">
    <property type="entry name" value="S-ADENOSYL-L-METHIONINE-DEPENDENT METHYLTRANSFERASES SUPERFAMILY PROTEIN"/>
    <property type="match status" value="1"/>
</dbReference>
<dbReference type="STRING" id="485915.Dret_1318"/>
<dbReference type="eggNOG" id="COG0357">
    <property type="taxonomic scope" value="Bacteria"/>
</dbReference>
<comment type="similarity">
    <text evidence="6">Belongs to the methyltransferase superfamily. RNA methyltransferase RsmG family.</text>
</comment>
<feature type="binding site" evidence="6">
    <location>
        <position position="87"/>
    </location>
    <ligand>
        <name>S-adenosyl-L-methionine</name>
        <dbReference type="ChEBI" id="CHEBI:59789"/>
    </ligand>
</feature>
<dbReference type="InterPro" id="IPR029063">
    <property type="entry name" value="SAM-dependent_MTases_sf"/>
</dbReference>
<feature type="binding site" evidence="6">
    <location>
        <position position="92"/>
    </location>
    <ligand>
        <name>S-adenosyl-L-methionine</name>
        <dbReference type="ChEBI" id="CHEBI:59789"/>
    </ligand>
</feature>
<dbReference type="EC" id="2.1.1.-" evidence="6"/>
<dbReference type="InterPro" id="IPR003682">
    <property type="entry name" value="rRNA_ssu_MeTfrase_G"/>
</dbReference>
<evidence type="ECO:0000256" key="4">
    <source>
        <dbReference type="ARBA" id="ARBA00022679"/>
    </source>
</evidence>
<keyword evidence="8" id="KW-1185">Reference proteome</keyword>
<gene>
    <name evidence="6" type="primary">rsmG</name>
    <name evidence="7" type="ordered locus">Dret_1318</name>
</gene>
<evidence type="ECO:0000256" key="2">
    <source>
        <dbReference type="ARBA" id="ARBA00022552"/>
    </source>
</evidence>
<name>C8X2F9_DESRD</name>
<proteinExistence type="inferred from homology"/>
<keyword evidence="4 6" id="KW-0808">Transferase</keyword>
<dbReference type="PANTHER" id="PTHR31760:SF0">
    <property type="entry name" value="S-ADENOSYL-L-METHIONINE-DEPENDENT METHYLTRANSFERASES SUPERFAMILY PROTEIN"/>
    <property type="match status" value="1"/>
</dbReference>
<evidence type="ECO:0000313" key="7">
    <source>
        <dbReference type="EMBL" id="ACV68606.1"/>
    </source>
</evidence>
<dbReference type="RefSeq" id="WP_015751753.1">
    <property type="nucleotide sequence ID" value="NC_013223.1"/>
</dbReference>
<keyword evidence="3 6" id="KW-0489">Methyltransferase</keyword>
<dbReference type="Pfam" id="PF02527">
    <property type="entry name" value="GidB"/>
    <property type="match status" value="1"/>
</dbReference>